<evidence type="ECO:0000256" key="8">
    <source>
        <dbReference type="ARBA" id="ARBA00023211"/>
    </source>
</evidence>
<comment type="cofactor">
    <cofactor evidence="10">
        <name>Mg(2+)</name>
        <dbReference type="ChEBI" id="CHEBI:18420"/>
    </cofactor>
    <cofactor evidence="10">
        <name>Mn(2+)</name>
        <dbReference type="ChEBI" id="CHEBI:29035"/>
    </cofactor>
</comment>
<dbReference type="HAMAP" id="MF_01470">
    <property type="entry name" value="Cas1"/>
    <property type="match status" value="1"/>
</dbReference>
<dbReference type="InterPro" id="IPR042211">
    <property type="entry name" value="CRISPR-assoc_Cas1_N"/>
</dbReference>
<evidence type="ECO:0000256" key="1">
    <source>
        <dbReference type="ARBA" id="ARBA00022722"/>
    </source>
</evidence>
<dbReference type="Pfam" id="PF01867">
    <property type="entry name" value="Cas_Cas1"/>
    <property type="match status" value="1"/>
</dbReference>
<dbReference type="InterPro" id="IPR050646">
    <property type="entry name" value="Cas1"/>
</dbReference>
<keyword evidence="4 10" id="KW-0378">Hydrolase</keyword>
<dbReference type="NCBIfam" id="TIGR00287">
    <property type="entry name" value="cas1"/>
    <property type="match status" value="1"/>
</dbReference>
<dbReference type="GO" id="GO:0043571">
    <property type="term" value="P:maintenance of CRISPR repeat elements"/>
    <property type="evidence" value="ECO:0007669"/>
    <property type="project" value="UniProtKB-UniRule"/>
</dbReference>
<evidence type="ECO:0000256" key="10">
    <source>
        <dbReference type="HAMAP-Rule" id="MF_01470"/>
    </source>
</evidence>
<evidence type="ECO:0000256" key="3">
    <source>
        <dbReference type="ARBA" id="ARBA00022759"/>
    </source>
</evidence>
<gene>
    <name evidence="10" type="primary">cas1</name>
    <name evidence="11" type="ORF">Thimo_0326</name>
</gene>
<dbReference type="GO" id="GO:0046872">
    <property type="term" value="F:metal ion binding"/>
    <property type="evidence" value="ECO:0007669"/>
    <property type="project" value="UniProtKB-UniRule"/>
</dbReference>
<evidence type="ECO:0000256" key="7">
    <source>
        <dbReference type="ARBA" id="ARBA00023125"/>
    </source>
</evidence>
<dbReference type="CDD" id="cd09634">
    <property type="entry name" value="Cas1_I-II-III"/>
    <property type="match status" value="1"/>
</dbReference>
<evidence type="ECO:0000256" key="2">
    <source>
        <dbReference type="ARBA" id="ARBA00022723"/>
    </source>
</evidence>
<dbReference type="PATRIC" id="fig|765912.4.peg.324"/>
<dbReference type="GO" id="GO:0016787">
    <property type="term" value="F:hydrolase activity"/>
    <property type="evidence" value="ECO:0007669"/>
    <property type="project" value="UniProtKB-KW"/>
</dbReference>
<keyword evidence="12" id="KW-1185">Reference proteome</keyword>
<comment type="subunit">
    <text evidence="9 10">Homodimer, forms a heterotetramer with a Cas2 homodimer.</text>
</comment>
<dbReference type="eggNOG" id="COG1518">
    <property type="taxonomic scope" value="Bacteria"/>
</dbReference>
<dbReference type="InterPro" id="IPR042206">
    <property type="entry name" value="CRISPR-assoc_Cas1_C"/>
</dbReference>
<evidence type="ECO:0000313" key="11">
    <source>
        <dbReference type="EMBL" id="AGA89196.1"/>
    </source>
</evidence>
<keyword evidence="7 10" id="KW-0238">DNA-binding</keyword>
<evidence type="ECO:0000256" key="9">
    <source>
        <dbReference type="ARBA" id="ARBA00038592"/>
    </source>
</evidence>
<dbReference type="RefSeq" id="WP_015279346.1">
    <property type="nucleotide sequence ID" value="NC_019940.1"/>
</dbReference>
<dbReference type="HOGENOM" id="CLU_052779_1_1_6"/>
<dbReference type="GO" id="GO:0004519">
    <property type="term" value="F:endonuclease activity"/>
    <property type="evidence" value="ECO:0007669"/>
    <property type="project" value="UniProtKB-UniRule"/>
</dbReference>
<evidence type="ECO:0000256" key="5">
    <source>
        <dbReference type="ARBA" id="ARBA00022842"/>
    </source>
</evidence>
<accession>L0GT62</accession>
<dbReference type="OrthoDB" id="9803119at2"/>
<dbReference type="PANTHER" id="PTHR34353:SF2">
    <property type="entry name" value="CRISPR-ASSOCIATED ENDONUCLEASE CAS1 1"/>
    <property type="match status" value="1"/>
</dbReference>
<keyword evidence="2 10" id="KW-0479">Metal-binding</keyword>
<keyword evidence="3 10" id="KW-0255">Endonuclease</keyword>
<dbReference type="Gene3D" id="1.20.120.920">
    <property type="entry name" value="CRISPR-associated endonuclease Cas1, C-terminal domain"/>
    <property type="match status" value="1"/>
</dbReference>
<dbReference type="EC" id="3.1.-.-" evidence="10"/>
<name>L0GT62_9GAMM</name>
<feature type="binding site" evidence="10">
    <location>
        <position position="160"/>
    </location>
    <ligand>
        <name>Mn(2+)</name>
        <dbReference type="ChEBI" id="CHEBI:29035"/>
    </ligand>
</feature>
<sequence>MILVVDRRDSVLRHDSGVLCLEREGGETRRAPINQLELVVVYGNPLAETAVWRKLAAAGVPTVLLPVRGRDGAAVLGNGLATQLPLRRLQHRRAAEPARALELARWILAQKLASYDLPLQPLRRRHGADEAACAGLLRQRDRTLAALATARSRDELMGLEGQLAHAWFALLAKRLAPAWGFTGRNRRPPQDPINALFSLGYTLLGAEVHQGVVAAGLDPSLGFLHQPVPGREAMVLDLTEPFRSAVDHFVLDWIAVDGPRQADYYYREADGCRLSKTARPGFFQAWASYRHHWPYAVRLDPSADWPASTLREQIRGQIERLRSAMKTPEAPS</sequence>
<evidence type="ECO:0000313" key="12">
    <source>
        <dbReference type="Proteomes" id="UP000010816"/>
    </source>
</evidence>
<feature type="binding site" evidence="10">
    <location>
        <position position="225"/>
    </location>
    <ligand>
        <name>Mn(2+)</name>
        <dbReference type="ChEBI" id="CHEBI:29035"/>
    </ligand>
</feature>
<evidence type="ECO:0000256" key="4">
    <source>
        <dbReference type="ARBA" id="ARBA00022801"/>
    </source>
</evidence>
<feature type="binding site" evidence="10">
    <location>
        <position position="240"/>
    </location>
    <ligand>
        <name>Mn(2+)</name>
        <dbReference type="ChEBI" id="CHEBI:29035"/>
    </ligand>
</feature>
<dbReference type="Proteomes" id="UP000010816">
    <property type="component" value="Chromosome"/>
</dbReference>
<dbReference type="KEGG" id="tmb:Thimo_0326"/>
<dbReference type="STRING" id="765912.Thimo_0326"/>
<keyword evidence="8 10" id="KW-0464">Manganese</keyword>
<proteinExistence type="inferred from homology"/>
<keyword evidence="5 10" id="KW-0460">Magnesium</keyword>
<protein>
    <recommendedName>
        <fullName evidence="10">CRISPR-associated endonuclease Cas1</fullName>
        <ecNumber evidence="10">3.1.-.-</ecNumber>
    </recommendedName>
</protein>
<dbReference type="AlphaFoldDB" id="L0GT62"/>
<organism evidence="11 12">
    <name type="scientific">Thioflavicoccus mobilis 8321</name>
    <dbReference type="NCBI Taxonomy" id="765912"/>
    <lineage>
        <taxon>Bacteria</taxon>
        <taxon>Pseudomonadati</taxon>
        <taxon>Pseudomonadota</taxon>
        <taxon>Gammaproteobacteria</taxon>
        <taxon>Chromatiales</taxon>
        <taxon>Chromatiaceae</taxon>
        <taxon>Thioflavicoccus</taxon>
    </lineage>
</organism>
<dbReference type="EMBL" id="CP003051">
    <property type="protein sequence ID" value="AGA89196.1"/>
    <property type="molecule type" value="Genomic_DNA"/>
</dbReference>
<comment type="function">
    <text evidence="10">CRISPR (clustered regularly interspaced short palindromic repeat), is an adaptive immune system that provides protection against mobile genetic elements (viruses, transposable elements and conjugative plasmids). CRISPR clusters contain spacers, sequences complementary to antecedent mobile elements, and target invading nucleic acids. CRISPR clusters are transcribed and processed into CRISPR RNA (crRNA). Acts as a dsDNA endonuclease. Involved in the integration of spacer DNA into the CRISPR cassette.</text>
</comment>
<keyword evidence="6 10" id="KW-0051">Antiviral defense</keyword>
<dbReference type="PANTHER" id="PTHR34353">
    <property type="entry name" value="CRISPR-ASSOCIATED ENDONUCLEASE CAS1 1"/>
    <property type="match status" value="1"/>
</dbReference>
<comment type="similarity">
    <text evidence="10">Belongs to the CRISPR-associated endonuclease Cas1 family.</text>
</comment>
<keyword evidence="1 10" id="KW-0540">Nuclease</keyword>
<evidence type="ECO:0000256" key="6">
    <source>
        <dbReference type="ARBA" id="ARBA00023118"/>
    </source>
</evidence>
<dbReference type="Gene3D" id="3.100.10.20">
    <property type="entry name" value="CRISPR-associated endonuclease Cas1, N-terminal domain"/>
    <property type="match status" value="1"/>
</dbReference>
<dbReference type="GO" id="GO:0003677">
    <property type="term" value="F:DNA binding"/>
    <property type="evidence" value="ECO:0007669"/>
    <property type="project" value="UniProtKB-KW"/>
</dbReference>
<reference evidence="11 12" key="1">
    <citation type="submission" date="2011-09" db="EMBL/GenBank/DDBJ databases">
        <title>Complete sequence of chromosome of Thioflavicoccus mobilis 8321.</title>
        <authorList>
            <consortium name="US DOE Joint Genome Institute"/>
            <person name="Lucas S."/>
            <person name="Han J."/>
            <person name="Lapidus A."/>
            <person name="Cheng J.-F."/>
            <person name="Goodwin L."/>
            <person name="Pitluck S."/>
            <person name="Peters L."/>
            <person name="Ovchinnikova G."/>
            <person name="Lu M."/>
            <person name="Detter J.C."/>
            <person name="Han C."/>
            <person name="Tapia R."/>
            <person name="Land M."/>
            <person name="Hauser L."/>
            <person name="Kyrpides N."/>
            <person name="Ivanova N."/>
            <person name="Pagani I."/>
            <person name="Vogl K."/>
            <person name="Liu Z."/>
            <person name="Imhoff J."/>
            <person name="Thiel V."/>
            <person name="Frigaard N.-U."/>
            <person name="Bryant D."/>
            <person name="Woyke T."/>
        </authorList>
    </citation>
    <scope>NUCLEOTIDE SEQUENCE [LARGE SCALE GENOMIC DNA]</scope>
    <source>
        <strain evidence="11 12">8321</strain>
    </source>
</reference>
<dbReference type="GO" id="GO:0051607">
    <property type="term" value="P:defense response to virus"/>
    <property type="evidence" value="ECO:0007669"/>
    <property type="project" value="UniProtKB-UniRule"/>
</dbReference>
<dbReference type="InterPro" id="IPR002729">
    <property type="entry name" value="CRISPR-assoc_Cas1"/>
</dbReference>